<evidence type="ECO:0000256" key="5">
    <source>
        <dbReference type="ARBA" id="ARBA00023034"/>
    </source>
</evidence>
<comment type="similarity">
    <text evidence="2">Belongs to the VPS54 family.</text>
</comment>
<dbReference type="InterPro" id="IPR012501">
    <property type="entry name" value="Vps54_C"/>
</dbReference>
<evidence type="ECO:0000256" key="1">
    <source>
        <dbReference type="ARBA" id="ARBA00004601"/>
    </source>
</evidence>
<feature type="compositionally biased region" description="Polar residues" evidence="7">
    <location>
        <begin position="995"/>
        <end position="1015"/>
    </location>
</feature>
<feature type="compositionally biased region" description="Polar residues" evidence="7">
    <location>
        <begin position="1038"/>
        <end position="1054"/>
    </location>
</feature>
<accession>A0AAV1ICQ5</accession>
<evidence type="ECO:0000256" key="3">
    <source>
        <dbReference type="ARBA" id="ARBA00022448"/>
    </source>
</evidence>
<comment type="subcellular location">
    <subcellularLocation>
        <location evidence="1">Golgi apparatus</location>
        <location evidence="1">trans-Golgi network</location>
    </subcellularLocation>
</comment>
<keyword evidence="10" id="KW-1185">Reference proteome</keyword>
<dbReference type="EMBL" id="CAUYUE010000011">
    <property type="protein sequence ID" value="CAK0785018.1"/>
    <property type="molecule type" value="Genomic_DNA"/>
</dbReference>
<feature type="compositionally biased region" description="Basic and acidic residues" evidence="7">
    <location>
        <begin position="1"/>
        <end position="16"/>
    </location>
</feature>
<evidence type="ECO:0000313" key="9">
    <source>
        <dbReference type="EMBL" id="CAK0785018.1"/>
    </source>
</evidence>
<feature type="region of interest" description="Disordered" evidence="7">
    <location>
        <begin position="1410"/>
        <end position="1429"/>
    </location>
</feature>
<reference evidence="9 10" key="1">
    <citation type="submission" date="2023-10" db="EMBL/GenBank/DDBJ databases">
        <authorList>
            <person name="Maclean D."/>
            <person name="Macfadyen A."/>
        </authorList>
    </citation>
    <scope>NUCLEOTIDE SEQUENCE [LARGE SCALE GENOMIC DNA]</scope>
</reference>
<feature type="compositionally biased region" description="Polar residues" evidence="7">
    <location>
        <begin position="1237"/>
        <end position="1250"/>
    </location>
</feature>
<evidence type="ECO:0000259" key="8">
    <source>
        <dbReference type="Pfam" id="PF07928"/>
    </source>
</evidence>
<feature type="region of interest" description="Disordered" evidence="7">
    <location>
        <begin position="1176"/>
        <end position="1299"/>
    </location>
</feature>
<keyword evidence="4" id="KW-0653">Protein transport</keyword>
<feature type="compositionally biased region" description="Low complexity" evidence="7">
    <location>
        <begin position="1207"/>
        <end position="1217"/>
    </location>
</feature>
<comment type="caution">
    <text evidence="9">The sequence shown here is derived from an EMBL/GenBank/DDBJ whole genome shotgun (WGS) entry which is preliminary data.</text>
</comment>
<feature type="compositionally biased region" description="Polar residues" evidence="7">
    <location>
        <begin position="1068"/>
        <end position="1098"/>
    </location>
</feature>
<evidence type="ECO:0000256" key="4">
    <source>
        <dbReference type="ARBA" id="ARBA00022927"/>
    </source>
</evidence>
<keyword evidence="5" id="KW-0333">Golgi apparatus</keyword>
<dbReference type="Gene3D" id="6.10.250.860">
    <property type="match status" value="1"/>
</dbReference>
<evidence type="ECO:0000256" key="6">
    <source>
        <dbReference type="ARBA" id="ARBA00023054"/>
    </source>
</evidence>
<organism evidence="9 10">
    <name type="scientific">Coccomyxa viridis</name>
    <dbReference type="NCBI Taxonomy" id="1274662"/>
    <lineage>
        <taxon>Eukaryota</taxon>
        <taxon>Viridiplantae</taxon>
        <taxon>Chlorophyta</taxon>
        <taxon>core chlorophytes</taxon>
        <taxon>Trebouxiophyceae</taxon>
        <taxon>Trebouxiophyceae incertae sedis</taxon>
        <taxon>Coccomyxaceae</taxon>
        <taxon>Coccomyxa</taxon>
    </lineage>
</organism>
<feature type="region of interest" description="Disordered" evidence="7">
    <location>
        <begin position="1361"/>
        <end position="1394"/>
    </location>
</feature>
<gene>
    <name evidence="9" type="ORF">CVIRNUC_008223</name>
</gene>
<dbReference type="GO" id="GO:0015031">
    <property type="term" value="P:protein transport"/>
    <property type="evidence" value="ECO:0007669"/>
    <property type="project" value="UniProtKB-KW"/>
</dbReference>
<proteinExistence type="inferred from homology"/>
<sequence>MRRREADTSQLDERLGHLHARRHSTTDEGLSVTVAPLARPAVTANSQRAPSLPKVRRAALTQSDAKLYAQTQGLVPMMNTPHSTPSSALQSIGTVCWPFQKDVELSLVVPPLPPGLLPDVRPQDFNLYKQRFASRLARFEAARGSQFVPRVDSEDFIPGQSQHIAGEGLVQAMRAVPLEFFAEDFSLQKPQIWQALCGTGDDKDRTEKMDLYANHLDTVETHLLQEIAARSSHFFEAAGIVQDLRGTLTRTYQQIAGLREQIGNLKGESGGAVATQQHLQRRRKNLIKVLDNVKILEGITAAQEALELLLPAGDFAGALDVLGDLTAAGAPLHVAGLHAFRALPQQLAACEESVNSMMAAEFLRVTQCTELDAAMDAALSSLQPSRTASSGNLQSSATERLIADPSSRTSEGAKLYKEEALLDLVATGASQDSLEQLKDSLTPLVDGLRRTGRLGAVQASFRDATSQSTKSIVREAVERAVPVMLSLEKRSTLVSLQDRLQALSATDFLKVLEAILIVSAPCLGHAASIKASVLDILAASRAPRTLQAEAAQACIDAITAVSEAAHACWVRLLNARPAVPSRLQLAELEQMLAASDALSFMAEAAGAQPVHIARNAMQLQCKTFLEEMHAHSLTQLTGLLEQEQWTAALVARDFQRSIDSMERKAQAFLHANGNTHNAGSAHIVPASESGPASKHLQNGGFSILDKGHMGGTDPAKAQAHLRVGGKDYHVVAAVLMMLGLIEGYLHFQEVVPVFTGEVAHRVVELLKVFNSRTCQLVLGAGALAAAGLRSITAKHLAMAAQCVGAVMGLHPALAAILTGPLPHSRRAILLPDFERLSQDLRIHRNEIHSKLVAIMRERLTANLKQLPGTAAAWGTGAPGRKQPSAFAQTNAKQLRILCQVLSPLLLEEELHIIFGRVTNLFSKCLADAYARLEPLGPAWEAQCHADTHLMLSTLQSLPLDPKTAPSNMEHLANLCMLRFADPSPSGHTIPGQLPSPVSYSSASQAPTPGTANSLALANGASPPSLGQQHEQAWQSQQETGPSSAQQQRSTQALQSIGPLGEQHAPSESALSRQLPTSHQLQAQGPAQVQSLPTATSVDSVPDHAASASISMLPASNGAADTEAQAAEARMPEQLSLPSEEVLNSEGLTTASLDEAGGTTEQPARAASFRKLPSFALPDRLPNAQHSSKAALADNLEPQPQQDAPHMAGGDPLGALAAADRRSEGRSAEQVAIPGPSYTPSKSSAGSSPAYQQPFLDQQPAAAPQLDTVSSMSAAQPAQASRWESSREREVAAPADDLAQHERASSLALVTTAAEGSSASADIRQLTREISELAYIDRDPVHGSPVRRYRGTDDAEEHFASVGAQDQTQPAAAEALQEGGGALHAAEQQGQEEGQLSDFLAALEQNAEQAAAVQQTKHGTGELLTQESVD</sequence>
<protein>
    <recommendedName>
        <fullName evidence="8">Vacuolar protein sorting-associated protein 54 C-terminal domain-containing protein</fullName>
    </recommendedName>
</protein>
<dbReference type="PANTHER" id="PTHR12965">
    <property type="entry name" value="VACUOLAR PROTEIN SORTING 54"/>
    <property type="match status" value="1"/>
</dbReference>
<feature type="compositionally biased region" description="Low complexity" evidence="7">
    <location>
        <begin position="1370"/>
        <end position="1394"/>
    </location>
</feature>
<dbReference type="GO" id="GO:0019905">
    <property type="term" value="F:syntaxin binding"/>
    <property type="evidence" value="ECO:0007669"/>
    <property type="project" value="TreeGrafter"/>
</dbReference>
<dbReference type="GO" id="GO:0042147">
    <property type="term" value="P:retrograde transport, endosome to Golgi"/>
    <property type="evidence" value="ECO:0007669"/>
    <property type="project" value="InterPro"/>
</dbReference>
<feature type="compositionally biased region" description="Low complexity" evidence="7">
    <location>
        <begin position="1027"/>
        <end position="1037"/>
    </location>
</feature>
<feature type="domain" description="Vacuolar protein sorting-associated protein 54 C-terminal" evidence="8">
    <location>
        <begin position="726"/>
        <end position="858"/>
    </location>
</feature>
<name>A0AAV1ICQ5_9CHLO</name>
<feature type="compositionally biased region" description="Low complexity" evidence="7">
    <location>
        <begin position="1269"/>
        <end position="1280"/>
    </location>
</feature>
<feature type="region of interest" description="Disordered" evidence="7">
    <location>
        <begin position="1"/>
        <end position="29"/>
    </location>
</feature>
<dbReference type="GO" id="GO:0006896">
    <property type="term" value="P:Golgi to vacuole transport"/>
    <property type="evidence" value="ECO:0007669"/>
    <property type="project" value="TreeGrafter"/>
</dbReference>
<evidence type="ECO:0000313" key="10">
    <source>
        <dbReference type="Proteomes" id="UP001314263"/>
    </source>
</evidence>
<dbReference type="PANTHER" id="PTHR12965:SF0">
    <property type="entry name" value="VACUOLAR PROTEIN SORTING-ASSOCIATED PROTEIN 54"/>
    <property type="match status" value="1"/>
</dbReference>
<feature type="region of interest" description="Disordered" evidence="7">
    <location>
        <begin position="385"/>
        <end position="409"/>
    </location>
</feature>
<dbReference type="GO" id="GO:0000938">
    <property type="term" value="C:GARP complex"/>
    <property type="evidence" value="ECO:0007669"/>
    <property type="project" value="InterPro"/>
</dbReference>
<feature type="compositionally biased region" description="Low complexity" evidence="7">
    <location>
        <begin position="1118"/>
        <end position="1128"/>
    </location>
</feature>
<keyword evidence="6" id="KW-0175">Coiled coil</keyword>
<evidence type="ECO:0000256" key="7">
    <source>
        <dbReference type="SAM" id="MobiDB-lite"/>
    </source>
</evidence>
<dbReference type="Pfam" id="PF07928">
    <property type="entry name" value="Vps54"/>
    <property type="match status" value="1"/>
</dbReference>
<keyword evidence="3" id="KW-0813">Transport</keyword>
<evidence type="ECO:0000256" key="2">
    <source>
        <dbReference type="ARBA" id="ARBA00009150"/>
    </source>
</evidence>
<dbReference type="Proteomes" id="UP001314263">
    <property type="component" value="Unassembled WGS sequence"/>
</dbReference>
<feature type="compositionally biased region" description="Polar residues" evidence="7">
    <location>
        <begin position="385"/>
        <end position="398"/>
    </location>
</feature>
<feature type="region of interest" description="Disordered" evidence="7">
    <location>
        <begin position="986"/>
        <end position="1136"/>
    </location>
</feature>
<dbReference type="GO" id="GO:0005829">
    <property type="term" value="C:cytosol"/>
    <property type="evidence" value="ECO:0007669"/>
    <property type="project" value="GOC"/>
</dbReference>
<dbReference type="InterPro" id="IPR039745">
    <property type="entry name" value="Vps54"/>
</dbReference>